<dbReference type="SUPFAM" id="SSF51011">
    <property type="entry name" value="Glycosyl hydrolase domain"/>
    <property type="match status" value="1"/>
</dbReference>
<evidence type="ECO:0000256" key="9">
    <source>
        <dbReference type="SAM" id="SignalP"/>
    </source>
</evidence>
<dbReference type="SUPFAM" id="SSF51445">
    <property type="entry name" value="(Trans)glycosidases"/>
    <property type="match status" value="1"/>
</dbReference>
<dbReference type="Gene3D" id="3.20.20.80">
    <property type="entry name" value="Glycosidases"/>
    <property type="match status" value="1"/>
</dbReference>
<dbReference type="OrthoDB" id="1334205at2759"/>
<evidence type="ECO:0000256" key="7">
    <source>
        <dbReference type="PROSITE-ProRule" id="PRU00779"/>
    </source>
</evidence>
<keyword evidence="4" id="KW-0472">Membrane</keyword>
<dbReference type="SMART" id="SM00018">
    <property type="entry name" value="PD"/>
    <property type="match status" value="1"/>
</dbReference>
<dbReference type="Proteomes" id="UP000594260">
    <property type="component" value="Unplaced"/>
</dbReference>
<keyword evidence="5" id="KW-1015">Disulfide bond</keyword>
<dbReference type="CDD" id="cd06602">
    <property type="entry name" value="GH31_MGAM_SI_GAA"/>
    <property type="match status" value="1"/>
</dbReference>
<dbReference type="InterPro" id="IPR048395">
    <property type="entry name" value="Glyco_hydro_31_C"/>
</dbReference>
<name>A0A7M7JQK9_VARDE</name>
<dbReference type="GeneID" id="111248006"/>
<keyword evidence="9" id="KW-0732">Signal</keyword>
<organism evidence="11 12">
    <name type="scientific">Varroa destructor</name>
    <name type="common">Honeybee mite</name>
    <dbReference type="NCBI Taxonomy" id="109461"/>
    <lineage>
        <taxon>Eukaryota</taxon>
        <taxon>Metazoa</taxon>
        <taxon>Ecdysozoa</taxon>
        <taxon>Arthropoda</taxon>
        <taxon>Chelicerata</taxon>
        <taxon>Arachnida</taxon>
        <taxon>Acari</taxon>
        <taxon>Parasitiformes</taxon>
        <taxon>Mesostigmata</taxon>
        <taxon>Gamasina</taxon>
        <taxon>Dermanyssoidea</taxon>
        <taxon>Varroidae</taxon>
        <taxon>Varroa</taxon>
    </lineage>
</organism>
<dbReference type="KEGG" id="vde:111248006"/>
<dbReference type="OMA" id="NYTASPF"/>
<feature type="domain" description="P-type" evidence="10">
    <location>
        <begin position="23"/>
        <end position="77"/>
    </location>
</feature>
<evidence type="ECO:0000256" key="6">
    <source>
        <dbReference type="ARBA" id="ARBA00023295"/>
    </source>
</evidence>
<dbReference type="PANTHER" id="PTHR22762">
    <property type="entry name" value="ALPHA-GLUCOSIDASE"/>
    <property type="match status" value="1"/>
</dbReference>
<dbReference type="AlphaFoldDB" id="A0A7M7JQK9"/>
<feature type="chain" id="PRO_5029661056" description="P-type domain-containing protein" evidence="9">
    <location>
        <begin position="20"/>
        <end position="884"/>
    </location>
</feature>
<dbReference type="Pfam" id="PF21365">
    <property type="entry name" value="Glyco_hydro_31_3rd"/>
    <property type="match status" value="1"/>
</dbReference>
<evidence type="ECO:0000256" key="2">
    <source>
        <dbReference type="ARBA" id="ARBA00007806"/>
    </source>
</evidence>
<sequence length="884" mass="100040">MRLGFLVALVCSGIDVSSAQNSPQCDGLEDTLRFDCYPENGSDESKCRVRGCCWRLPTVDGSEQFPPLNVPYCFYPRNYVGYEMVNQTNSSNGASIFLKRRTPSNIDVDVNLVRVDVIHQSKSILRIRVVDPSVDRWEPPLPRPPAPVNSSDYAYSFSLTTNGKLEVFRLHNTCVTTKIVSLNLASMVYTDNFIQIINSLPSDVLYGLGEHKGRLRRSMNYTRLTFYNEDRAPEYNARLYGYQPLYINVESDGRANGVWLFNSNALDVILTPAPAVTYRPVGGILDFFVFTGPTPADVVKQYQDIVGKPKMVPYWSLGYHLCRFGYHNTEDTRQVLQKNLDAEVRVDVQWNDIDYMNKRNGFTVDPINYGDLGHFVRDLHKDGRHYVLIIDPAVSGSETSGTYPPFDRGFDYNVFVKDSNGKLVYGKVWNFKSSVFPDFTHPNATAYWTEMFQSLHKDVPFDGAWIDMNEPSNMVNGHMNEGCPADIGIVYTPGDEPLATKTLCNSDQHHWSSHYDVHNMYGFTESIATYDALATTRPKKRPFIISRSTFSGSGFYAGHWTGDVWSSWTDLKDSVSGILEFSFYGVPMVGADICGFNGNTTVELCARWQALGAFYPFSRNHNTDDAIAQDPASMGDKVLIPTRNAYYWRYKLLPYLYTLFYRAHAFGETVARPLFFDNPSDRATYDNDDQFMWGGALMVVPALYQDQKVINAYFPKGIWYDLQNRTDIIDASQGGKAVALPAYDDTINFFMKGGYSVFFQEPGATTTESRSNPFGLYIFLNEHNNSEGELYIDDGESIDSIPKGHYRVVKSIINSRMLMIGSMGGNGTDQILDRIHVYGIKSAPKYISTATKNLSDFAYDAQRQLLTLYNLNSSMIFLSMIFFY</sequence>
<reference evidence="11" key="1">
    <citation type="submission" date="2021-01" db="UniProtKB">
        <authorList>
            <consortium name="EnsemblMetazoa"/>
        </authorList>
    </citation>
    <scope>IDENTIFICATION</scope>
</reference>
<dbReference type="GO" id="GO:0030246">
    <property type="term" value="F:carbohydrate binding"/>
    <property type="evidence" value="ECO:0007669"/>
    <property type="project" value="InterPro"/>
</dbReference>
<feature type="signal peptide" evidence="9">
    <location>
        <begin position="1"/>
        <end position="19"/>
    </location>
</feature>
<dbReference type="EnsemblMetazoa" id="XM_022799673">
    <property type="protein sequence ID" value="XP_022655408"/>
    <property type="gene ID" value="LOC111248006"/>
</dbReference>
<dbReference type="Pfam" id="PF01055">
    <property type="entry name" value="Glyco_hydro_31_2nd"/>
    <property type="match status" value="1"/>
</dbReference>
<dbReference type="InterPro" id="IPR000322">
    <property type="entry name" value="Glyco_hydro_31_TIM"/>
</dbReference>
<dbReference type="InParanoid" id="A0A7M7JQK9"/>
<comment type="subcellular location">
    <subcellularLocation>
        <location evidence="1">Membrane</location>
    </subcellularLocation>
</comment>
<keyword evidence="6 8" id="KW-0326">Glycosidase</keyword>
<dbReference type="CDD" id="cd14752">
    <property type="entry name" value="GH31_N"/>
    <property type="match status" value="1"/>
</dbReference>
<dbReference type="Pfam" id="PF13802">
    <property type="entry name" value="Gal_mutarotas_2"/>
    <property type="match status" value="1"/>
</dbReference>
<dbReference type="GO" id="GO:0004558">
    <property type="term" value="F:alpha-1,4-glucosidase activity"/>
    <property type="evidence" value="ECO:0007669"/>
    <property type="project" value="TreeGrafter"/>
</dbReference>
<comment type="similarity">
    <text evidence="2 8">Belongs to the glycosyl hydrolase 31 family.</text>
</comment>
<keyword evidence="12" id="KW-1185">Reference proteome</keyword>
<dbReference type="GO" id="GO:0005975">
    <property type="term" value="P:carbohydrate metabolic process"/>
    <property type="evidence" value="ECO:0007669"/>
    <property type="project" value="InterPro"/>
</dbReference>
<protein>
    <recommendedName>
        <fullName evidence="10">P-type domain-containing protein</fullName>
    </recommendedName>
</protein>
<dbReference type="CDD" id="cd00111">
    <property type="entry name" value="Trefoil"/>
    <property type="match status" value="1"/>
</dbReference>
<dbReference type="PROSITE" id="PS00707">
    <property type="entry name" value="GLYCOSYL_HYDROL_F31_2"/>
    <property type="match status" value="1"/>
</dbReference>
<accession>A0A7M7JQK9</accession>
<dbReference type="InterPro" id="IPR013780">
    <property type="entry name" value="Glyco_hydro_b"/>
</dbReference>
<dbReference type="Gene3D" id="4.10.110.10">
    <property type="entry name" value="Spasmolytic Protein, domain 1"/>
    <property type="match status" value="1"/>
</dbReference>
<dbReference type="InterPro" id="IPR017853">
    <property type="entry name" value="GH"/>
</dbReference>
<dbReference type="InterPro" id="IPR044913">
    <property type="entry name" value="P_trefoil_dom_sf"/>
</dbReference>
<dbReference type="Gene3D" id="2.60.40.1180">
    <property type="entry name" value="Golgi alpha-mannosidase II"/>
    <property type="match status" value="2"/>
</dbReference>
<dbReference type="Gene3D" id="2.60.40.1760">
    <property type="entry name" value="glycosyl hydrolase (family 31)"/>
    <property type="match status" value="1"/>
</dbReference>
<keyword evidence="3 8" id="KW-0378">Hydrolase</keyword>
<dbReference type="PANTHER" id="PTHR22762:SF131">
    <property type="entry name" value="GLYCOSIDE HYDROLASE FAMILY 31 N-TERMINAL DOMAIN-CONTAINING PROTEIN"/>
    <property type="match status" value="1"/>
</dbReference>
<dbReference type="Pfam" id="PF00088">
    <property type="entry name" value="Trefoil"/>
    <property type="match status" value="1"/>
</dbReference>
<evidence type="ECO:0000256" key="4">
    <source>
        <dbReference type="ARBA" id="ARBA00023136"/>
    </source>
</evidence>
<evidence type="ECO:0000256" key="8">
    <source>
        <dbReference type="RuleBase" id="RU361185"/>
    </source>
</evidence>
<dbReference type="InterPro" id="IPR000519">
    <property type="entry name" value="P_trefoil_dom"/>
</dbReference>
<evidence type="ECO:0000259" key="10">
    <source>
        <dbReference type="PROSITE" id="PS51448"/>
    </source>
</evidence>
<dbReference type="RefSeq" id="XP_022655408.1">
    <property type="nucleotide sequence ID" value="XM_022799673.1"/>
</dbReference>
<evidence type="ECO:0000256" key="1">
    <source>
        <dbReference type="ARBA" id="ARBA00004370"/>
    </source>
</evidence>
<dbReference type="InterPro" id="IPR030459">
    <property type="entry name" value="Glyco_hydro_31_CS"/>
</dbReference>
<dbReference type="PROSITE" id="PS51448">
    <property type="entry name" value="P_TREFOIL_2"/>
    <property type="match status" value="1"/>
</dbReference>
<dbReference type="GO" id="GO:0016020">
    <property type="term" value="C:membrane"/>
    <property type="evidence" value="ECO:0007669"/>
    <property type="project" value="UniProtKB-SubCell"/>
</dbReference>
<proteinExistence type="inferred from homology"/>
<comment type="caution">
    <text evidence="7">Lacks conserved residue(s) required for the propagation of feature annotation.</text>
</comment>
<dbReference type="SUPFAM" id="SSF74650">
    <property type="entry name" value="Galactose mutarotase-like"/>
    <property type="match status" value="1"/>
</dbReference>
<evidence type="ECO:0000313" key="11">
    <source>
        <dbReference type="EnsemblMetazoa" id="XP_022655408"/>
    </source>
</evidence>
<evidence type="ECO:0000313" key="12">
    <source>
        <dbReference type="Proteomes" id="UP000594260"/>
    </source>
</evidence>
<dbReference type="InterPro" id="IPR025887">
    <property type="entry name" value="Glyco_hydro_31_N_dom"/>
</dbReference>
<evidence type="ECO:0000256" key="3">
    <source>
        <dbReference type="ARBA" id="ARBA00022801"/>
    </source>
</evidence>
<evidence type="ECO:0000256" key="5">
    <source>
        <dbReference type="ARBA" id="ARBA00023157"/>
    </source>
</evidence>
<dbReference type="InterPro" id="IPR011013">
    <property type="entry name" value="Gal_mutarotase_sf_dom"/>
</dbReference>